<dbReference type="AlphaFoldDB" id="A0A6I3KLB0"/>
<reference evidence="2 3" key="1">
    <citation type="submission" date="2019-11" db="EMBL/GenBank/DDBJ databases">
        <title>Identification of a novel strain.</title>
        <authorList>
            <person name="Xu Q."/>
            <person name="Wang G."/>
        </authorList>
    </citation>
    <scope>NUCLEOTIDE SEQUENCE [LARGE SCALE GENOMIC DNA]</scope>
    <source>
        <strain evidence="3">xq</strain>
    </source>
</reference>
<accession>A0A6I3KLB0</accession>
<feature type="chain" id="PRO_5026342811" evidence="1">
    <location>
        <begin position="29"/>
        <end position="63"/>
    </location>
</feature>
<evidence type="ECO:0000313" key="3">
    <source>
        <dbReference type="Proteomes" id="UP000440694"/>
    </source>
</evidence>
<comment type="caution">
    <text evidence="2">The sequence shown here is derived from an EMBL/GenBank/DDBJ whole genome shotgun (WGS) entry which is preliminary data.</text>
</comment>
<sequence>MKFAAQTLSVLAAAGLLMGAMGAAPAIAAGKKAATPKDPNIFQLIDADLKAIDKAIFGTPKKK</sequence>
<feature type="signal peptide" evidence="1">
    <location>
        <begin position="1"/>
        <end position="28"/>
    </location>
</feature>
<name>A0A6I3KLB0_9HYPH</name>
<protein>
    <submittedName>
        <fullName evidence="2">Uncharacterized protein</fullName>
    </submittedName>
</protein>
<dbReference type="Proteomes" id="UP000440694">
    <property type="component" value="Unassembled WGS sequence"/>
</dbReference>
<organism evidence="2 3">
    <name type="scientific">Hyphomicrobium album</name>
    <dbReference type="NCBI Taxonomy" id="2665159"/>
    <lineage>
        <taxon>Bacteria</taxon>
        <taxon>Pseudomonadati</taxon>
        <taxon>Pseudomonadota</taxon>
        <taxon>Alphaproteobacteria</taxon>
        <taxon>Hyphomicrobiales</taxon>
        <taxon>Hyphomicrobiaceae</taxon>
        <taxon>Hyphomicrobium</taxon>
    </lineage>
</organism>
<evidence type="ECO:0000256" key="1">
    <source>
        <dbReference type="SAM" id="SignalP"/>
    </source>
</evidence>
<keyword evidence="1" id="KW-0732">Signal</keyword>
<gene>
    <name evidence="2" type="ORF">GIW81_04080</name>
</gene>
<evidence type="ECO:0000313" key="2">
    <source>
        <dbReference type="EMBL" id="MTD93511.1"/>
    </source>
</evidence>
<proteinExistence type="predicted"/>
<dbReference type="RefSeq" id="WP_154738043.1">
    <property type="nucleotide sequence ID" value="NZ_WMBQ01000001.1"/>
</dbReference>
<keyword evidence="3" id="KW-1185">Reference proteome</keyword>
<dbReference type="EMBL" id="WMBQ01000001">
    <property type="protein sequence ID" value="MTD93511.1"/>
    <property type="molecule type" value="Genomic_DNA"/>
</dbReference>